<dbReference type="SUPFAM" id="SSF55874">
    <property type="entry name" value="ATPase domain of HSP90 chaperone/DNA topoisomerase II/histidine kinase"/>
    <property type="match status" value="1"/>
</dbReference>
<dbReference type="SMART" id="SM00387">
    <property type="entry name" value="HATPase_c"/>
    <property type="match status" value="1"/>
</dbReference>
<evidence type="ECO:0000256" key="6">
    <source>
        <dbReference type="ARBA" id="ARBA00022777"/>
    </source>
</evidence>
<name>A0A1I4NVC1_9FIRM</name>
<dbReference type="Gene3D" id="6.10.340.10">
    <property type="match status" value="1"/>
</dbReference>
<evidence type="ECO:0000256" key="3">
    <source>
        <dbReference type="ARBA" id="ARBA00012438"/>
    </source>
</evidence>
<feature type="domain" description="HAMP" evidence="10">
    <location>
        <begin position="103"/>
        <end position="155"/>
    </location>
</feature>
<dbReference type="SUPFAM" id="SSF47384">
    <property type="entry name" value="Homodimeric domain of signal transducing histidine kinase"/>
    <property type="match status" value="1"/>
</dbReference>
<evidence type="ECO:0000256" key="2">
    <source>
        <dbReference type="ARBA" id="ARBA00004370"/>
    </source>
</evidence>
<dbReference type="SMART" id="SM00388">
    <property type="entry name" value="HisKA"/>
    <property type="match status" value="1"/>
</dbReference>
<keyword evidence="12" id="KW-1185">Reference proteome</keyword>
<dbReference type="GO" id="GO:0005886">
    <property type="term" value="C:plasma membrane"/>
    <property type="evidence" value="ECO:0007669"/>
    <property type="project" value="TreeGrafter"/>
</dbReference>
<dbReference type="AlphaFoldDB" id="A0A1I4NVC1"/>
<evidence type="ECO:0000256" key="1">
    <source>
        <dbReference type="ARBA" id="ARBA00000085"/>
    </source>
</evidence>
<comment type="catalytic activity">
    <reaction evidence="1">
        <text>ATP + protein L-histidine = ADP + protein N-phospho-L-histidine.</text>
        <dbReference type="EC" id="2.7.13.3"/>
    </reaction>
</comment>
<sequence length="389" mass="43295">MPVKPMNSITYRITGLMFLAVALTVFLLIYLMNVQMTEQFTEYLMVQQMETGQHGMMRHTANPMIMVMGSLEETFLASVHQSLIWVGMAVLAAGLAASYALARSITVPLRNLSSAAEQIEQGNFNQKVPIETKDEVGHLAAIFNRMAETLTINTNLRRQFLANIAHELRTPLAIIQGHLEGMVDGVIDPSKEQLASLHEEAIRLNRLIRDLRDLSLAEVRQLAMERSKIDVNQIISRSVYMLKPLSDEKDISVCCLLAEELPEIEADADRISQVFYNIFVNAIRYSPVKGSIKIITEKSEEAGRSWIKISIADKGPGIDQEDIPYLFDHFYRGDKSRDRKSGGSGLGLAVVKQLVEIHGGKVAVSSKLGEGSVFEILLPLGLNEESKQI</sequence>
<evidence type="ECO:0000313" key="11">
    <source>
        <dbReference type="EMBL" id="SFM19355.1"/>
    </source>
</evidence>
<dbReference type="InterPro" id="IPR003594">
    <property type="entry name" value="HATPase_dom"/>
</dbReference>
<keyword evidence="8" id="KW-0812">Transmembrane</keyword>
<evidence type="ECO:0000256" key="4">
    <source>
        <dbReference type="ARBA" id="ARBA00022553"/>
    </source>
</evidence>
<dbReference type="SUPFAM" id="SSF158472">
    <property type="entry name" value="HAMP domain-like"/>
    <property type="match status" value="1"/>
</dbReference>
<dbReference type="EMBL" id="FOTS01000053">
    <property type="protein sequence ID" value="SFM19355.1"/>
    <property type="molecule type" value="Genomic_DNA"/>
</dbReference>
<gene>
    <name evidence="11" type="ORF">SAMN04490355_10536</name>
</gene>
<dbReference type="Pfam" id="PF00512">
    <property type="entry name" value="HisKA"/>
    <property type="match status" value="1"/>
</dbReference>
<evidence type="ECO:0000256" key="8">
    <source>
        <dbReference type="SAM" id="Phobius"/>
    </source>
</evidence>
<dbReference type="PROSITE" id="PS50109">
    <property type="entry name" value="HIS_KIN"/>
    <property type="match status" value="1"/>
</dbReference>
<dbReference type="InterPro" id="IPR036890">
    <property type="entry name" value="HATPase_C_sf"/>
</dbReference>
<evidence type="ECO:0000256" key="5">
    <source>
        <dbReference type="ARBA" id="ARBA00022679"/>
    </source>
</evidence>
<keyword evidence="5" id="KW-0808">Transferase</keyword>
<dbReference type="SMART" id="SM00304">
    <property type="entry name" value="HAMP"/>
    <property type="match status" value="1"/>
</dbReference>
<evidence type="ECO:0000256" key="7">
    <source>
        <dbReference type="ARBA" id="ARBA00023012"/>
    </source>
</evidence>
<dbReference type="CDD" id="cd00082">
    <property type="entry name" value="HisKA"/>
    <property type="match status" value="1"/>
</dbReference>
<dbReference type="InterPro" id="IPR003661">
    <property type="entry name" value="HisK_dim/P_dom"/>
</dbReference>
<proteinExistence type="predicted"/>
<feature type="transmembrane region" description="Helical" evidence="8">
    <location>
        <begin position="83"/>
        <end position="102"/>
    </location>
</feature>
<dbReference type="Proteomes" id="UP000199520">
    <property type="component" value="Unassembled WGS sequence"/>
</dbReference>
<accession>A0A1I4NVC1</accession>
<dbReference type="PRINTS" id="PR00344">
    <property type="entry name" value="BCTRLSENSOR"/>
</dbReference>
<keyword evidence="7" id="KW-0902">Two-component regulatory system</keyword>
<protein>
    <recommendedName>
        <fullName evidence="3">histidine kinase</fullName>
        <ecNumber evidence="3">2.7.13.3</ecNumber>
    </recommendedName>
</protein>
<dbReference type="InterPro" id="IPR050351">
    <property type="entry name" value="BphY/WalK/GraS-like"/>
</dbReference>
<organism evidence="11 12">
    <name type="scientific">Pelosinus propionicus DSM 13327</name>
    <dbReference type="NCBI Taxonomy" id="1123291"/>
    <lineage>
        <taxon>Bacteria</taxon>
        <taxon>Bacillati</taxon>
        <taxon>Bacillota</taxon>
        <taxon>Negativicutes</taxon>
        <taxon>Selenomonadales</taxon>
        <taxon>Sporomusaceae</taxon>
        <taxon>Pelosinus</taxon>
    </lineage>
</organism>
<dbReference type="InterPro" id="IPR005467">
    <property type="entry name" value="His_kinase_dom"/>
</dbReference>
<reference evidence="12" key="1">
    <citation type="submission" date="2016-10" db="EMBL/GenBank/DDBJ databases">
        <authorList>
            <person name="Varghese N."/>
            <person name="Submissions S."/>
        </authorList>
    </citation>
    <scope>NUCLEOTIDE SEQUENCE [LARGE SCALE GENOMIC DNA]</scope>
    <source>
        <strain evidence="12">DSM 13327</strain>
    </source>
</reference>
<evidence type="ECO:0000259" key="9">
    <source>
        <dbReference type="PROSITE" id="PS50109"/>
    </source>
</evidence>
<keyword evidence="8" id="KW-0472">Membrane</keyword>
<dbReference type="EC" id="2.7.13.3" evidence="3"/>
<dbReference type="FunFam" id="3.30.565.10:FF:000006">
    <property type="entry name" value="Sensor histidine kinase WalK"/>
    <property type="match status" value="1"/>
</dbReference>
<dbReference type="Gene3D" id="3.30.565.10">
    <property type="entry name" value="Histidine kinase-like ATPase, C-terminal domain"/>
    <property type="match status" value="1"/>
</dbReference>
<dbReference type="InterPro" id="IPR003660">
    <property type="entry name" value="HAMP_dom"/>
</dbReference>
<dbReference type="GO" id="GO:0000155">
    <property type="term" value="F:phosphorelay sensor kinase activity"/>
    <property type="evidence" value="ECO:0007669"/>
    <property type="project" value="InterPro"/>
</dbReference>
<feature type="domain" description="Histidine kinase" evidence="9">
    <location>
        <begin position="163"/>
        <end position="382"/>
    </location>
</feature>
<dbReference type="GO" id="GO:0016036">
    <property type="term" value="P:cellular response to phosphate starvation"/>
    <property type="evidence" value="ECO:0007669"/>
    <property type="project" value="TreeGrafter"/>
</dbReference>
<dbReference type="InterPro" id="IPR036097">
    <property type="entry name" value="HisK_dim/P_sf"/>
</dbReference>
<comment type="subcellular location">
    <subcellularLocation>
        <location evidence="2">Membrane</location>
    </subcellularLocation>
</comment>
<dbReference type="GO" id="GO:0004721">
    <property type="term" value="F:phosphoprotein phosphatase activity"/>
    <property type="evidence" value="ECO:0007669"/>
    <property type="project" value="TreeGrafter"/>
</dbReference>
<dbReference type="Pfam" id="PF00672">
    <property type="entry name" value="HAMP"/>
    <property type="match status" value="1"/>
</dbReference>
<feature type="transmembrane region" description="Helical" evidence="8">
    <location>
        <begin position="12"/>
        <end position="32"/>
    </location>
</feature>
<dbReference type="Pfam" id="PF02518">
    <property type="entry name" value="HATPase_c"/>
    <property type="match status" value="1"/>
</dbReference>
<dbReference type="PROSITE" id="PS50885">
    <property type="entry name" value="HAMP"/>
    <property type="match status" value="1"/>
</dbReference>
<dbReference type="PANTHER" id="PTHR45453">
    <property type="entry name" value="PHOSPHATE REGULON SENSOR PROTEIN PHOR"/>
    <property type="match status" value="1"/>
</dbReference>
<keyword evidence="6 11" id="KW-0418">Kinase</keyword>
<dbReference type="InterPro" id="IPR004358">
    <property type="entry name" value="Sig_transdc_His_kin-like_C"/>
</dbReference>
<dbReference type="CDD" id="cd06225">
    <property type="entry name" value="HAMP"/>
    <property type="match status" value="1"/>
</dbReference>
<dbReference type="CDD" id="cd00075">
    <property type="entry name" value="HATPase"/>
    <property type="match status" value="1"/>
</dbReference>
<evidence type="ECO:0000313" key="12">
    <source>
        <dbReference type="Proteomes" id="UP000199520"/>
    </source>
</evidence>
<keyword evidence="8" id="KW-1133">Transmembrane helix</keyword>
<dbReference type="STRING" id="1123291.SAMN04490355_10536"/>
<keyword evidence="4" id="KW-0597">Phosphoprotein</keyword>
<dbReference type="Gene3D" id="1.10.287.130">
    <property type="match status" value="1"/>
</dbReference>
<evidence type="ECO:0000259" key="10">
    <source>
        <dbReference type="PROSITE" id="PS50885"/>
    </source>
</evidence>
<dbReference type="PANTHER" id="PTHR45453:SF1">
    <property type="entry name" value="PHOSPHATE REGULON SENSOR PROTEIN PHOR"/>
    <property type="match status" value="1"/>
</dbReference>